<gene>
    <name evidence="1" type="ORF">BCON_0041g00530</name>
</gene>
<dbReference type="OrthoDB" id="3458405at2759"/>
<sequence length="103" mass="11427">MSTGGTVQQKALCNPLWRGVEALEWELFRASVSDPVEVPYLMPYLLRSNPKSQFERVFTGLSTYACEAASDGKGVIYVCILCMARQLNAAVQNVGLLQRWAGR</sequence>
<comment type="caution">
    <text evidence="1">The sequence shown here is derived from an EMBL/GenBank/DDBJ whole genome shotgun (WGS) entry which is preliminary data.</text>
</comment>
<name>A0A4Z1IEB4_9HELO</name>
<dbReference type="AlphaFoldDB" id="A0A4Z1IEB4"/>
<reference evidence="1 2" key="1">
    <citation type="submission" date="2017-12" db="EMBL/GenBank/DDBJ databases">
        <title>Comparative genomics of Botrytis spp.</title>
        <authorList>
            <person name="Valero-Jimenez C.A."/>
            <person name="Tapia P."/>
            <person name="Veloso J."/>
            <person name="Silva-Moreno E."/>
            <person name="Staats M."/>
            <person name="Valdes J.H."/>
            <person name="Van Kan J.A.L."/>
        </authorList>
    </citation>
    <scope>NUCLEOTIDE SEQUENCE [LARGE SCALE GENOMIC DNA]</scope>
    <source>
        <strain evidence="1 2">MUCL11595</strain>
    </source>
</reference>
<accession>A0A4Z1IEB4</accession>
<organism evidence="1 2">
    <name type="scientific">Botryotinia convoluta</name>
    <dbReference type="NCBI Taxonomy" id="54673"/>
    <lineage>
        <taxon>Eukaryota</taxon>
        <taxon>Fungi</taxon>
        <taxon>Dikarya</taxon>
        <taxon>Ascomycota</taxon>
        <taxon>Pezizomycotina</taxon>
        <taxon>Leotiomycetes</taxon>
        <taxon>Helotiales</taxon>
        <taxon>Sclerotiniaceae</taxon>
        <taxon>Botryotinia</taxon>
    </lineage>
</organism>
<evidence type="ECO:0000313" key="1">
    <source>
        <dbReference type="EMBL" id="TGO59788.1"/>
    </source>
</evidence>
<keyword evidence="2" id="KW-1185">Reference proteome</keyword>
<dbReference type="EMBL" id="PQXN01000041">
    <property type="protein sequence ID" value="TGO59788.1"/>
    <property type="molecule type" value="Genomic_DNA"/>
</dbReference>
<dbReference type="Proteomes" id="UP000297527">
    <property type="component" value="Unassembled WGS sequence"/>
</dbReference>
<proteinExistence type="predicted"/>
<protein>
    <submittedName>
        <fullName evidence="1">Uncharacterized protein</fullName>
    </submittedName>
</protein>
<evidence type="ECO:0000313" key="2">
    <source>
        <dbReference type="Proteomes" id="UP000297527"/>
    </source>
</evidence>